<dbReference type="EMBL" id="QNRL01000008">
    <property type="protein sequence ID" value="RBP09010.1"/>
    <property type="molecule type" value="Genomic_DNA"/>
</dbReference>
<keyword evidence="1" id="KW-0472">Membrane</keyword>
<dbReference type="Proteomes" id="UP000253201">
    <property type="component" value="Unassembled WGS sequence"/>
</dbReference>
<evidence type="ECO:0000313" key="2">
    <source>
        <dbReference type="EMBL" id="RBP09010.1"/>
    </source>
</evidence>
<keyword evidence="3" id="KW-1185">Reference proteome</keyword>
<evidence type="ECO:0000313" key="3">
    <source>
        <dbReference type="Proteomes" id="UP000253201"/>
    </source>
</evidence>
<gene>
    <name evidence="2" type="ORF">DFQ50_108299</name>
</gene>
<keyword evidence="1" id="KW-1133">Transmembrane helix</keyword>
<accession>A0ABX9FTR6</accession>
<organism evidence="2 3">
    <name type="scientific">Pseudocitrobacter faecalis</name>
    <dbReference type="NCBI Taxonomy" id="1398493"/>
    <lineage>
        <taxon>Bacteria</taxon>
        <taxon>Pseudomonadati</taxon>
        <taxon>Pseudomonadota</taxon>
        <taxon>Gammaproteobacteria</taxon>
        <taxon>Enterobacterales</taxon>
        <taxon>Enterobacteriaceae</taxon>
        <taxon>Pseudocitrobacter</taxon>
    </lineage>
</organism>
<sequence length="116" mass="13082">MGCNTAPYHPKETADDVLIKCLNHPLIVLPLYMGGIFYSYINNSSSRSFRYAYKTIRSYLMQTLNLAGATASGSFNAITSIQHSRQHILTGADFKQPRVKSLLERLVEFLNQKVQP</sequence>
<protein>
    <submittedName>
        <fullName evidence="2">Uncharacterized protein</fullName>
    </submittedName>
</protein>
<keyword evidence="1" id="KW-0812">Transmembrane</keyword>
<proteinExistence type="predicted"/>
<name>A0ABX9FTR6_9ENTR</name>
<evidence type="ECO:0000256" key="1">
    <source>
        <dbReference type="SAM" id="Phobius"/>
    </source>
</evidence>
<feature type="transmembrane region" description="Helical" evidence="1">
    <location>
        <begin position="22"/>
        <end position="41"/>
    </location>
</feature>
<reference evidence="2 3" key="1">
    <citation type="submission" date="2018-06" db="EMBL/GenBank/DDBJ databases">
        <title>Genomic Encyclopedia of Type Strains, Phase IV (KMG-IV): sequencing the most valuable type-strain genomes for metagenomic binning, comparative biology and taxonomic classification.</title>
        <authorList>
            <person name="Goeker M."/>
        </authorList>
    </citation>
    <scope>NUCLEOTIDE SEQUENCE [LARGE SCALE GENOMIC DNA]</scope>
    <source>
        <strain evidence="2 3">DSM 27453</strain>
    </source>
</reference>
<comment type="caution">
    <text evidence="2">The sequence shown here is derived from an EMBL/GenBank/DDBJ whole genome shotgun (WGS) entry which is preliminary data.</text>
</comment>